<comment type="caution">
    <text evidence="1">The sequence shown here is derived from an EMBL/GenBank/DDBJ whole genome shotgun (WGS) entry which is preliminary data.</text>
</comment>
<dbReference type="Proteomes" id="UP000029567">
    <property type="component" value="Unassembled WGS sequence"/>
</dbReference>
<gene>
    <name evidence="1" type="ORF">P245_15010</name>
</gene>
<reference evidence="1 2" key="1">
    <citation type="submission" date="2013-09" db="EMBL/GenBank/DDBJ databases">
        <title>High correlation between genotypes and phenotypes of environmental bacteria Comamonas testosteroni strains.</title>
        <authorList>
            <person name="Liu L."/>
            <person name="Zhu W."/>
            <person name="Xia X."/>
            <person name="Xu B."/>
            <person name="Luo M."/>
            <person name="Wang G."/>
        </authorList>
    </citation>
    <scope>NUCLEOTIDE SEQUENCE [LARGE SCALE GENOMIC DNA]</scope>
    <source>
        <strain evidence="1 2">JL14</strain>
    </source>
</reference>
<accession>A0A0E3BDV9</accession>
<dbReference type="EMBL" id="AWTN01000095">
    <property type="protein sequence ID" value="KGG90638.1"/>
    <property type="molecule type" value="Genomic_DNA"/>
</dbReference>
<evidence type="ECO:0000313" key="1">
    <source>
        <dbReference type="EMBL" id="KGG90638.1"/>
    </source>
</evidence>
<dbReference type="AlphaFoldDB" id="A0A0E3BDV9"/>
<organism evidence="1 2">
    <name type="scientific">Comamonas thiooxydans</name>
    <dbReference type="NCBI Taxonomy" id="363952"/>
    <lineage>
        <taxon>Bacteria</taxon>
        <taxon>Pseudomonadati</taxon>
        <taxon>Pseudomonadota</taxon>
        <taxon>Betaproteobacteria</taxon>
        <taxon>Burkholderiales</taxon>
        <taxon>Comamonadaceae</taxon>
        <taxon>Comamonas</taxon>
    </lineage>
</organism>
<name>A0A0E3BDV9_9BURK</name>
<protein>
    <submittedName>
        <fullName evidence="1">Uncharacterized protein</fullName>
    </submittedName>
</protein>
<sequence length="80" mass="9103">MVWAMLDENDDFRRPCTIGVQCPQSRQAGDVLAVTSGQVDAVRTSLFDDLPRFADGWQLADRPLRYNVEITSIHVPEKRK</sequence>
<proteinExistence type="predicted"/>
<evidence type="ECO:0000313" key="2">
    <source>
        <dbReference type="Proteomes" id="UP000029567"/>
    </source>
</evidence>